<protein>
    <submittedName>
        <fullName evidence="7">Putative extracellular nuclease</fullName>
    </submittedName>
</protein>
<keyword evidence="2" id="KW-0677">Repeat</keyword>
<comment type="caution">
    <text evidence="7">The sequence shown here is derived from an EMBL/GenBank/DDBJ whole genome shotgun (WGS) entry which is preliminary data.</text>
</comment>
<dbReference type="InterPro" id="IPR003644">
    <property type="entry name" value="Calx_beta"/>
</dbReference>
<organism evidence="7 8">
    <name type="scientific">Neolewinella xylanilytica</name>
    <dbReference type="NCBI Taxonomy" id="1514080"/>
    <lineage>
        <taxon>Bacteria</taxon>
        <taxon>Pseudomonadati</taxon>
        <taxon>Bacteroidota</taxon>
        <taxon>Saprospiria</taxon>
        <taxon>Saprospirales</taxon>
        <taxon>Lewinellaceae</taxon>
        <taxon>Neolewinella</taxon>
    </lineage>
</organism>
<keyword evidence="3" id="KW-0106">Calcium</keyword>
<dbReference type="AlphaFoldDB" id="A0A2S6IAM4"/>
<dbReference type="GO" id="GO:0016020">
    <property type="term" value="C:membrane"/>
    <property type="evidence" value="ECO:0007669"/>
    <property type="project" value="InterPro"/>
</dbReference>
<evidence type="ECO:0000259" key="6">
    <source>
        <dbReference type="Pfam" id="PF03372"/>
    </source>
</evidence>
<dbReference type="Gene3D" id="2.60.40.10">
    <property type="entry name" value="Immunoglobulins"/>
    <property type="match status" value="1"/>
</dbReference>
<dbReference type="InterPro" id="IPR047971">
    <property type="entry name" value="ExeM-like"/>
</dbReference>
<dbReference type="CDD" id="cd04486">
    <property type="entry name" value="YhcR_OBF_like"/>
    <property type="match status" value="1"/>
</dbReference>
<evidence type="ECO:0000313" key="8">
    <source>
        <dbReference type="Proteomes" id="UP000237662"/>
    </source>
</evidence>
<dbReference type="NCBIfam" id="NF033681">
    <property type="entry name" value="ExeM_NucH_DNase"/>
    <property type="match status" value="1"/>
</dbReference>
<keyword evidence="1 4" id="KW-0732">Signal</keyword>
<dbReference type="GO" id="GO:0007154">
    <property type="term" value="P:cell communication"/>
    <property type="evidence" value="ECO:0007669"/>
    <property type="project" value="InterPro"/>
</dbReference>
<feature type="signal peptide" evidence="4">
    <location>
        <begin position="1"/>
        <end position="19"/>
    </location>
</feature>
<evidence type="ECO:0000259" key="5">
    <source>
        <dbReference type="Pfam" id="PF03160"/>
    </source>
</evidence>
<dbReference type="SUPFAM" id="SSF141072">
    <property type="entry name" value="CalX-like"/>
    <property type="match status" value="1"/>
</dbReference>
<evidence type="ECO:0000256" key="1">
    <source>
        <dbReference type="ARBA" id="ARBA00022729"/>
    </source>
</evidence>
<feature type="domain" description="Calx-beta" evidence="5">
    <location>
        <begin position="203"/>
        <end position="299"/>
    </location>
</feature>
<dbReference type="PANTHER" id="PTHR42834:SF1">
    <property type="entry name" value="ENDONUCLEASE_EXONUCLEASE_PHOSPHATASE FAMILY PROTEIN (AFU_ORTHOLOGUE AFUA_3G09210)"/>
    <property type="match status" value="1"/>
</dbReference>
<dbReference type="Pfam" id="PF03372">
    <property type="entry name" value="Exo_endo_phos"/>
    <property type="match status" value="1"/>
</dbReference>
<evidence type="ECO:0000256" key="3">
    <source>
        <dbReference type="ARBA" id="ARBA00022837"/>
    </source>
</evidence>
<evidence type="ECO:0000313" key="7">
    <source>
        <dbReference type="EMBL" id="PPK88557.1"/>
    </source>
</evidence>
<dbReference type="Gene3D" id="3.60.10.10">
    <property type="entry name" value="Endonuclease/exonuclease/phosphatase"/>
    <property type="match status" value="1"/>
</dbReference>
<reference evidence="7 8" key="1">
    <citation type="submission" date="2018-02" db="EMBL/GenBank/DDBJ databases">
        <title>Genomic Encyclopedia of Archaeal and Bacterial Type Strains, Phase II (KMG-II): from individual species to whole genera.</title>
        <authorList>
            <person name="Goeker M."/>
        </authorList>
    </citation>
    <scope>NUCLEOTIDE SEQUENCE [LARGE SCALE GENOMIC DNA]</scope>
    <source>
        <strain evidence="7 8">DSM 29526</strain>
    </source>
</reference>
<dbReference type="PANTHER" id="PTHR42834">
    <property type="entry name" value="ENDONUCLEASE/EXONUCLEASE/PHOSPHATASE FAMILY PROTEIN (AFU_ORTHOLOGUE AFUA_3G09210)"/>
    <property type="match status" value="1"/>
</dbReference>
<name>A0A2S6IAM4_9BACT</name>
<dbReference type="InterPro" id="IPR005135">
    <property type="entry name" value="Endo/exonuclease/phosphatase"/>
</dbReference>
<dbReference type="InterPro" id="IPR036691">
    <property type="entry name" value="Endo/exonu/phosph_ase_sf"/>
</dbReference>
<dbReference type="Pfam" id="PF03160">
    <property type="entry name" value="Calx-beta"/>
    <property type="match status" value="1"/>
</dbReference>
<dbReference type="EMBL" id="PTJC01000005">
    <property type="protein sequence ID" value="PPK88557.1"/>
    <property type="molecule type" value="Genomic_DNA"/>
</dbReference>
<proteinExistence type="predicted"/>
<dbReference type="SUPFAM" id="SSF56219">
    <property type="entry name" value="DNase I-like"/>
    <property type="match status" value="1"/>
</dbReference>
<evidence type="ECO:0000256" key="4">
    <source>
        <dbReference type="SAM" id="SignalP"/>
    </source>
</evidence>
<dbReference type="OrthoDB" id="9800417at2"/>
<feature type="domain" description="Endonuclease/exonuclease/phosphatase" evidence="6">
    <location>
        <begin position="581"/>
        <end position="856"/>
    </location>
</feature>
<dbReference type="InterPro" id="IPR038081">
    <property type="entry name" value="CalX-like_sf"/>
</dbReference>
<gene>
    <name evidence="7" type="ORF">CLV84_1525</name>
</gene>
<dbReference type="Gene3D" id="2.60.40.2030">
    <property type="match status" value="1"/>
</dbReference>
<dbReference type="GO" id="GO:0003824">
    <property type="term" value="F:catalytic activity"/>
    <property type="evidence" value="ECO:0007669"/>
    <property type="project" value="InterPro"/>
</dbReference>
<sequence length="1044" mass="108777">MRALLLFAMLLSIALPLHSQRVILTGIVDGDATGGLPKAIELYVEGTVDLGNYTIVRYANGGTSGTPLSLSGVYSDRFVYLTNNATALAETFGTAGDFADPIVSGTISGNGNDQFELQLAGTPIDLIGGSLGDASNVYQDGFLYRTDNTGPTPVFDLNKWTGGNGLLDGLSYAEMGAAIPFGTYSAGAAGPTVTVTSGANLAEPAGNGGFLITLSEPADAAVNVTYTLSGTAELGTDYTDPNGGSVTLTAGTTDFSVDLIVIDDAEIEGEETIELTLVSVSDATYRATGSAAIVVADDDLAGTVLISTVQGPGFTTPLLGETVTVEAVVTGVFNDGGNGGLRGFYLQEEEADSDGNPTTSEGIFVFSDNADVSVGDLLKLSGQAAEFSGQTQLGGVTYELLATGLPLPTAVSLSLPLADSSLEALEGMRVAPVDLIVTETFDLARFGEITVTSGERLIQFTECNAPDAAAFAAYTAAQENDRILIDDGRNGSNLTPILLPDGTELTASNTLRSGQTIENLTGILGYGFNQYRIQPTETEAVTFGGNVRPEGPPEVGGEIRVISANVLNYFTTLNQRGADNAEEFERQQAKIVSALCALRGDIVGLVEIENNDYVALEALIAAIAERCGVDYGYVVSPNTGSDQIMVALIYRPDRVEESGFAAALDTPASVFIGPGTNRVPLAQTFRVIDPTSKNYGQELTVAINHFKSKGSGCNDDAGDGAGNCNAIRDAAARELTAWLATYPTGVEEEDILILGDLNAYRMEDPIQTILAAGYFNTKVAVADPASFPCGGGAASYGFMGQWGSLDYALASNSLSDALTGAAAWDVNAAEPTAVDYNLEGPGGDVFAPDYFRFSDHNPIVVGLDLGPALSEDVVNLTGRALGRKVQLTWKTVSDITASYFAIERLTADGTFTTIGTVRVSGGNSNGNRKYVFNDQTAPSGANTYRLRVVEADGTARYSEEVSVALLGKSLAAVAQATGPGVYRIATYTEATTFTLVSLSGQVLQRGQLANTGGEVNAAALPAGMYLLYLTDAEVAREPVKILVP</sequence>
<feature type="chain" id="PRO_5015640368" evidence="4">
    <location>
        <begin position="20"/>
        <end position="1044"/>
    </location>
</feature>
<dbReference type="CDD" id="cd10283">
    <property type="entry name" value="MnuA_DNase1-like"/>
    <property type="match status" value="1"/>
</dbReference>
<dbReference type="Proteomes" id="UP000237662">
    <property type="component" value="Unassembled WGS sequence"/>
</dbReference>
<dbReference type="InterPro" id="IPR013783">
    <property type="entry name" value="Ig-like_fold"/>
</dbReference>
<evidence type="ECO:0000256" key="2">
    <source>
        <dbReference type="ARBA" id="ARBA00022737"/>
    </source>
</evidence>
<keyword evidence="8" id="KW-1185">Reference proteome</keyword>
<accession>A0A2S6IAM4</accession>
<dbReference type="RefSeq" id="WP_146088743.1">
    <property type="nucleotide sequence ID" value="NZ_PTJC01000005.1"/>
</dbReference>